<reference evidence="1 2" key="2">
    <citation type="submission" date="2017-09" db="EMBL/GenBank/DDBJ databases">
        <title>Tripartite evolution among Lactobacillus johnsonii, Lactobacillus taiwanensis, Lactobacillus reuteri and their rodent host.</title>
        <authorList>
            <person name="Wang T."/>
            <person name="Knowles S."/>
            <person name="Cheng C."/>
        </authorList>
    </citation>
    <scope>NUCLEOTIDE SEQUENCE [LARGE SCALE GENOMIC DNA]</scope>
    <source>
        <strain evidence="1 2">103v</strain>
    </source>
</reference>
<name>A0A256VK21_LIMRT</name>
<accession>A0A256VK21</accession>
<organism evidence="1 2">
    <name type="scientific">Limosilactobacillus reuteri</name>
    <name type="common">Lactobacillus reuteri</name>
    <dbReference type="NCBI Taxonomy" id="1598"/>
    <lineage>
        <taxon>Bacteria</taxon>
        <taxon>Bacillati</taxon>
        <taxon>Bacillota</taxon>
        <taxon>Bacilli</taxon>
        <taxon>Lactobacillales</taxon>
        <taxon>Lactobacillaceae</taxon>
        <taxon>Limosilactobacillus</taxon>
    </lineage>
</organism>
<protein>
    <submittedName>
        <fullName evidence="1">Uncharacterized protein</fullName>
    </submittedName>
</protein>
<evidence type="ECO:0000313" key="1">
    <source>
        <dbReference type="EMBL" id="OYT03550.1"/>
    </source>
</evidence>
<dbReference type="AlphaFoldDB" id="A0A256VK21"/>
<comment type="caution">
    <text evidence="1">The sequence shown here is derived from an EMBL/GenBank/DDBJ whole genome shotgun (WGS) entry which is preliminary data.</text>
</comment>
<evidence type="ECO:0000313" key="2">
    <source>
        <dbReference type="Proteomes" id="UP000216122"/>
    </source>
</evidence>
<reference evidence="2" key="1">
    <citation type="submission" date="2017-05" db="EMBL/GenBank/DDBJ databases">
        <authorList>
            <person name="Lin X.B."/>
            <person name="Stothard P."/>
            <person name="Tasseva G."/>
            <person name="Walter J."/>
        </authorList>
    </citation>
    <scope>NUCLEOTIDE SEQUENCE [LARGE SCALE GENOMIC DNA]</scope>
    <source>
        <strain evidence="2">103v</strain>
    </source>
</reference>
<gene>
    <name evidence="1" type="ORF">CBG21_05190</name>
</gene>
<sequence length="136" mass="15501">MMIEKLKAIQKKAIWLDEMKTEVDISEGSKPKETKEVLMKNIFKVPKGYDIRQTEFQDIEVHDDKGNRVLPIIRASIDSISRTATLQAKFSRETLAKVKARNATHLFFINTIKVPSLTGSNPMIKQSTLEKMKPAN</sequence>
<proteinExistence type="predicted"/>
<dbReference type="Proteomes" id="UP000216122">
    <property type="component" value="Unassembled WGS sequence"/>
</dbReference>
<dbReference type="EMBL" id="NGQC01000032">
    <property type="protein sequence ID" value="OYT03550.1"/>
    <property type="molecule type" value="Genomic_DNA"/>
</dbReference>
<dbReference type="RefSeq" id="WP_094504310.1">
    <property type="nucleotide sequence ID" value="NZ_NGPH01000028.1"/>
</dbReference>